<keyword evidence="2" id="KW-1185">Reference proteome</keyword>
<organism evidence="1 2">
    <name type="scientific">Bartonella silvatica</name>
    <dbReference type="NCBI Taxonomy" id="357760"/>
    <lineage>
        <taxon>Bacteria</taxon>
        <taxon>Pseudomonadati</taxon>
        <taxon>Pseudomonadota</taxon>
        <taxon>Alphaproteobacteria</taxon>
        <taxon>Hyphomicrobiales</taxon>
        <taxon>Bartonellaceae</taxon>
        <taxon>Bartonella</taxon>
    </lineage>
</organism>
<comment type="caution">
    <text evidence="1">The sequence shown here is derived from an EMBL/GenBank/DDBJ whole genome shotgun (WGS) entry which is preliminary data.</text>
</comment>
<sequence>MKNDGEVCNWFLHYACVFSPMRLFLISEIAQTIHTLALIWYTKAETVWTVLMRLNFCLKHTAVCGLDVNLQATAKARDVLDK</sequence>
<name>A0ABV2HH20_9HYPH</name>
<dbReference type="Proteomes" id="UP001549086">
    <property type="component" value="Unassembled WGS sequence"/>
</dbReference>
<evidence type="ECO:0000313" key="2">
    <source>
        <dbReference type="Proteomes" id="UP001549086"/>
    </source>
</evidence>
<gene>
    <name evidence="1" type="ORF">ABID23_000941</name>
</gene>
<proteinExistence type="predicted"/>
<accession>A0ABV2HH20</accession>
<reference evidence="1 2" key="1">
    <citation type="submission" date="2024-06" db="EMBL/GenBank/DDBJ databases">
        <title>Genomic Encyclopedia of Type Strains, Phase IV (KMG-IV): sequencing the most valuable type-strain genomes for metagenomic binning, comparative biology and taxonomic classification.</title>
        <authorList>
            <person name="Goeker M."/>
        </authorList>
    </citation>
    <scope>NUCLEOTIDE SEQUENCE [LARGE SCALE GENOMIC DNA]</scope>
    <source>
        <strain evidence="1 2">DSM 23649</strain>
    </source>
</reference>
<dbReference type="EMBL" id="JBEPLI010000008">
    <property type="protein sequence ID" value="MET3589853.1"/>
    <property type="molecule type" value="Genomic_DNA"/>
</dbReference>
<protein>
    <submittedName>
        <fullName evidence="1">Uncharacterized protein</fullName>
    </submittedName>
</protein>
<evidence type="ECO:0000313" key="1">
    <source>
        <dbReference type="EMBL" id="MET3589853.1"/>
    </source>
</evidence>